<dbReference type="OrthoDB" id="7608935at2759"/>
<sequence>MASEAAEIIDLTVTPPPVYADLEDEEIILVNEETTTNSNGKPKKPRRKKGRMTEPVEVGVGAKASMNGVPHVNITNGCDGKRTPAEKTLTKKSLLERMQDANSVNASTSGSGGVVNLEESERGTKRKKRKQKRSGSLLQDSEQYQGRGRRSRSPDRQKEDNRSSNSAIDDNNCASLFFVDVNHSDLPSSMKLNEQQPGSSGKTPEQEETPMLLLPAHVSVFGEGGVDPVEILPPSNPVSDDDDYIEYLDYDDDRKAPWMKRYFDQPEDEEKVAKPTKIVCKNCGAEGEHKTYQCPVLICLTCGARDEHSTRSCPISKTCFTCGMKGHINKTCPNRYSSRAGVSQSECDRCGARTHNTNECPTLWRMYEYVGDSERQTILVARDAKKTLALGQGGEGYIASDEWCYNCGACGHLGDDCRGLPYAPDIPREPSAFGSYNTVSGPFYDTSSASNEKRPPRDWEVASAFADGFGFNAPMNVGKQGRQKERARMEMRAKEIEEEERQDDWFARPNGRRSGEGAENGQGQPKGYAGGKKIEIGLSSSNSRRDNRRDNRDGVDRPRLVYDDLPGPSRETDSIRLLGAATKQYDDRYGDRYSGSRRGRSRERDRGKHWDRRDDRRDERRGERGPRYRGGYAR</sequence>
<evidence type="ECO:0000256" key="5">
    <source>
        <dbReference type="ARBA" id="ARBA00022771"/>
    </source>
</evidence>
<accession>A0A401GDA4</accession>
<evidence type="ECO:0000256" key="2">
    <source>
        <dbReference type="ARBA" id="ARBA00022664"/>
    </source>
</evidence>
<gene>
    <name evidence="11" type="ORF">SCP_0213060</name>
</gene>
<evidence type="ECO:0000313" key="11">
    <source>
        <dbReference type="EMBL" id="GBE80103.1"/>
    </source>
</evidence>
<name>A0A401GDA4_9APHY</name>
<feature type="compositionally biased region" description="Basic and acidic residues" evidence="9">
    <location>
        <begin position="602"/>
        <end position="626"/>
    </location>
</feature>
<feature type="compositionally biased region" description="Polar residues" evidence="9">
    <location>
        <begin position="100"/>
        <end position="109"/>
    </location>
</feature>
<dbReference type="InterPro" id="IPR051644">
    <property type="entry name" value="TRAMP_AT-DNA-binding"/>
</dbReference>
<keyword evidence="3" id="KW-0479">Metal-binding</keyword>
<dbReference type="GO" id="GO:0003723">
    <property type="term" value="F:RNA binding"/>
    <property type="evidence" value="ECO:0007669"/>
    <property type="project" value="TreeGrafter"/>
</dbReference>
<dbReference type="RefSeq" id="XP_027611016.1">
    <property type="nucleotide sequence ID" value="XM_027755215.1"/>
</dbReference>
<dbReference type="GeneID" id="38777020"/>
<dbReference type="GO" id="GO:0071031">
    <property type="term" value="P:nuclear mRNA surveillance of mRNA 3'-end processing"/>
    <property type="evidence" value="ECO:0007669"/>
    <property type="project" value="TreeGrafter"/>
</dbReference>
<dbReference type="SUPFAM" id="SSF57756">
    <property type="entry name" value="Retrovirus zinc finger-like domains"/>
    <property type="match status" value="1"/>
</dbReference>
<feature type="domain" description="CCHC-type" evidence="10">
    <location>
        <begin position="404"/>
        <end position="418"/>
    </location>
</feature>
<evidence type="ECO:0000256" key="6">
    <source>
        <dbReference type="ARBA" id="ARBA00022833"/>
    </source>
</evidence>
<dbReference type="GO" id="GO:0008270">
    <property type="term" value="F:zinc ion binding"/>
    <property type="evidence" value="ECO:0007669"/>
    <property type="project" value="UniProtKB-KW"/>
</dbReference>
<comment type="caution">
    <text evidence="11">The sequence shown here is derived from an EMBL/GenBank/DDBJ whole genome shotgun (WGS) entry which is preliminary data.</text>
</comment>
<feature type="domain" description="CCHC-type" evidence="10">
    <location>
        <begin position="319"/>
        <end position="334"/>
    </location>
</feature>
<feature type="region of interest" description="Disordered" evidence="9">
    <location>
        <begin position="472"/>
        <end position="634"/>
    </location>
</feature>
<dbReference type="InterPro" id="IPR001878">
    <property type="entry name" value="Znf_CCHC"/>
</dbReference>
<dbReference type="InterPro" id="IPR036875">
    <property type="entry name" value="Znf_CCHC_sf"/>
</dbReference>
<feature type="region of interest" description="Disordered" evidence="9">
    <location>
        <begin position="30"/>
        <end position="169"/>
    </location>
</feature>
<evidence type="ECO:0000256" key="3">
    <source>
        <dbReference type="ARBA" id="ARBA00022723"/>
    </source>
</evidence>
<feature type="compositionally biased region" description="Basic and acidic residues" evidence="9">
    <location>
        <begin position="543"/>
        <end position="562"/>
    </location>
</feature>
<comment type="subcellular location">
    <subcellularLocation>
        <location evidence="1">Nucleus</location>
    </subcellularLocation>
</comment>
<dbReference type="GO" id="GO:0071039">
    <property type="term" value="P:nuclear polyadenylation-dependent CUT catabolic process"/>
    <property type="evidence" value="ECO:0007669"/>
    <property type="project" value="TreeGrafter"/>
</dbReference>
<organism evidence="11 12">
    <name type="scientific">Sparassis crispa</name>
    <dbReference type="NCBI Taxonomy" id="139825"/>
    <lineage>
        <taxon>Eukaryota</taxon>
        <taxon>Fungi</taxon>
        <taxon>Dikarya</taxon>
        <taxon>Basidiomycota</taxon>
        <taxon>Agaricomycotina</taxon>
        <taxon>Agaricomycetes</taxon>
        <taxon>Polyporales</taxon>
        <taxon>Sparassidaceae</taxon>
        <taxon>Sparassis</taxon>
    </lineage>
</organism>
<dbReference type="Proteomes" id="UP000287166">
    <property type="component" value="Unassembled WGS sequence"/>
</dbReference>
<dbReference type="GO" id="GO:0006397">
    <property type="term" value="P:mRNA processing"/>
    <property type="evidence" value="ECO:0007669"/>
    <property type="project" value="UniProtKB-KW"/>
</dbReference>
<feature type="compositionally biased region" description="Basic residues" evidence="9">
    <location>
        <begin position="124"/>
        <end position="133"/>
    </location>
</feature>
<keyword evidence="5 8" id="KW-0863">Zinc-finger</keyword>
<dbReference type="Gene3D" id="4.10.60.10">
    <property type="entry name" value="Zinc finger, CCHC-type"/>
    <property type="match status" value="2"/>
</dbReference>
<evidence type="ECO:0000256" key="7">
    <source>
        <dbReference type="ARBA" id="ARBA00023242"/>
    </source>
</evidence>
<keyword evidence="2" id="KW-0507">mRNA processing</keyword>
<keyword evidence="6" id="KW-0862">Zinc</keyword>
<dbReference type="PANTHER" id="PTHR46543:SF1">
    <property type="entry name" value="ZINC FINGER CCHC DOMAIN-CONTAINING PROTEIN 7"/>
    <property type="match status" value="1"/>
</dbReference>
<reference evidence="11 12" key="1">
    <citation type="journal article" date="2018" name="Sci. Rep.">
        <title>Genome sequence of the cauliflower mushroom Sparassis crispa (Hanabiratake) and its association with beneficial usage.</title>
        <authorList>
            <person name="Kiyama R."/>
            <person name="Furutani Y."/>
            <person name="Kawaguchi K."/>
            <person name="Nakanishi T."/>
        </authorList>
    </citation>
    <scope>NUCLEOTIDE SEQUENCE [LARGE SCALE GENOMIC DNA]</scope>
</reference>
<dbReference type="AlphaFoldDB" id="A0A401GDA4"/>
<dbReference type="InParanoid" id="A0A401GDA4"/>
<feature type="compositionally biased region" description="Polar residues" evidence="9">
    <location>
        <begin position="134"/>
        <end position="144"/>
    </location>
</feature>
<evidence type="ECO:0000313" key="12">
    <source>
        <dbReference type="Proteomes" id="UP000287166"/>
    </source>
</evidence>
<feature type="compositionally biased region" description="Polar residues" evidence="9">
    <location>
        <begin position="187"/>
        <end position="203"/>
    </location>
</feature>
<feature type="compositionally biased region" description="Basic residues" evidence="9">
    <location>
        <begin position="41"/>
        <end position="50"/>
    </location>
</feature>
<evidence type="ECO:0000259" key="10">
    <source>
        <dbReference type="PROSITE" id="PS50158"/>
    </source>
</evidence>
<protein>
    <recommendedName>
        <fullName evidence="10">CCHC-type domain-containing protein</fullName>
    </recommendedName>
</protein>
<keyword evidence="4" id="KW-0677">Repeat</keyword>
<proteinExistence type="predicted"/>
<evidence type="ECO:0000256" key="4">
    <source>
        <dbReference type="ARBA" id="ARBA00022737"/>
    </source>
</evidence>
<dbReference type="PANTHER" id="PTHR46543">
    <property type="entry name" value="ZINC FINGER CCHC DOMAIN-CONTAINING PROTEIN 7"/>
    <property type="match status" value="1"/>
</dbReference>
<dbReference type="EMBL" id="BFAD01000002">
    <property type="protein sequence ID" value="GBE80103.1"/>
    <property type="molecule type" value="Genomic_DNA"/>
</dbReference>
<dbReference type="GO" id="GO:0071035">
    <property type="term" value="P:nuclear polyadenylation-dependent rRNA catabolic process"/>
    <property type="evidence" value="ECO:0007669"/>
    <property type="project" value="TreeGrafter"/>
</dbReference>
<dbReference type="GO" id="GO:0071037">
    <property type="term" value="P:nuclear polyadenylation-dependent snRNA catabolic process"/>
    <property type="evidence" value="ECO:0007669"/>
    <property type="project" value="TreeGrafter"/>
</dbReference>
<dbReference type="STRING" id="139825.A0A401GDA4"/>
<dbReference type="GO" id="GO:0071036">
    <property type="term" value="P:nuclear polyadenylation-dependent snoRNA catabolic process"/>
    <property type="evidence" value="ECO:0007669"/>
    <property type="project" value="TreeGrafter"/>
</dbReference>
<feature type="compositionally biased region" description="Basic and acidic residues" evidence="9">
    <location>
        <begin position="79"/>
        <end position="99"/>
    </location>
</feature>
<feature type="compositionally biased region" description="Basic and acidic residues" evidence="9">
    <location>
        <begin position="152"/>
        <end position="162"/>
    </location>
</feature>
<evidence type="ECO:0000256" key="1">
    <source>
        <dbReference type="ARBA" id="ARBA00004123"/>
    </source>
</evidence>
<dbReference type="SMART" id="SM00343">
    <property type="entry name" value="ZnF_C2HC"/>
    <property type="match status" value="5"/>
</dbReference>
<feature type="compositionally biased region" description="Basic and acidic residues" evidence="9">
    <location>
        <begin position="482"/>
        <end position="495"/>
    </location>
</feature>
<dbReference type="GO" id="GO:0031499">
    <property type="term" value="C:TRAMP complex"/>
    <property type="evidence" value="ECO:0007669"/>
    <property type="project" value="TreeGrafter"/>
</dbReference>
<evidence type="ECO:0000256" key="9">
    <source>
        <dbReference type="SAM" id="MobiDB-lite"/>
    </source>
</evidence>
<evidence type="ECO:0000256" key="8">
    <source>
        <dbReference type="PROSITE-ProRule" id="PRU00047"/>
    </source>
</evidence>
<dbReference type="GO" id="GO:0071038">
    <property type="term" value="P:TRAMP-dependent tRNA surveillance pathway"/>
    <property type="evidence" value="ECO:0007669"/>
    <property type="project" value="TreeGrafter"/>
</dbReference>
<feature type="region of interest" description="Disordered" evidence="9">
    <location>
        <begin position="187"/>
        <end position="207"/>
    </location>
</feature>
<keyword evidence="7" id="KW-0539">Nucleus</keyword>
<keyword evidence="12" id="KW-1185">Reference proteome</keyword>
<dbReference type="PROSITE" id="PS50158">
    <property type="entry name" value="ZF_CCHC"/>
    <property type="match status" value="2"/>
</dbReference>